<reference evidence="2" key="1">
    <citation type="journal article" date="2022" name="Mol. Ecol. Resour.">
        <title>The genomes of chicory, endive, great burdock and yacon provide insights into Asteraceae palaeo-polyploidization history and plant inulin production.</title>
        <authorList>
            <person name="Fan W."/>
            <person name="Wang S."/>
            <person name="Wang H."/>
            <person name="Wang A."/>
            <person name="Jiang F."/>
            <person name="Liu H."/>
            <person name="Zhao H."/>
            <person name="Xu D."/>
            <person name="Zhang Y."/>
        </authorList>
    </citation>
    <scope>NUCLEOTIDE SEQUENCE [LARGE SCALE GENOMIC DNA]</scope>
    <source>
        <strain evidence="2">cv. Punajuju</strain>
    </source>
</reference>
<keyword evidence="2" id="KW-1185">Reference proteome</keyword>
<gene>
    <name evidence="1" type="ORF">L2E82_09848</name>
</gene>
<dbReference type="Proteomes" id="UP001055811">
    <property type="component" value="Linkage Group LG02"/>
</dbReference>
<accession>A0ACB9G9D3</accession>
<comment type="caution">
    <text evidence="1">The sequence shown here is derived from an EMBL/GenBank/DDBJ whole genome shotgun (WGS) entry which is preliminary data.</text>
</comment>
<sequence length="132" mass="14859">MSSISIIYFHVTEGSVLSKYSGGLKLKNSLATCHSSMSRCSSVLSLALFLPFIPFKNKIVIFRRTMRNEAKNRESQVESFTRDYEPMLQKRSMKKARIRAKSTNADRGIEASACLGLFKGVMELESFPLPTL</sequence>
<reference evidence="1 2" key="2">
    <citation type="journal article" date="2022" name="Mol. Ecol. Resour.">
        <title>The genomes of chicory, endive, great burdock and yacon provide insights into Asteraceae paleo-polyploidization history and plant inulin production.</title>
        <authorList>
            <person name="Fan W."/>
            <person name="Wang S."/>
            <person name="Wang H."/>
            <person name="Wang A."/>
            <person name="Jiang F."/>
            <person name="Liu H."/>
            <person name="Zhao H."/>
            <person name="Xu D."/>
            <person name="Zhang Y."/>
        </authorList>
    </citation>
    <scope>NUCLEOTIDE SEQUENCE [LARGE SCALE GENOMIC DNA]</scope>
    <source>
        <strain evidence="2">cv. Punajuju</strain>
        <tissue evidence="1">Leaves</tissue>
    </source>
</reference>
<evidence type="ECO:0000313" key="1">
    <source>
        <dbReference type="EMBL" id="KAI3780015.1"/>
    </source>
</evidence>
<organism evidence="1 2">
    <name type="scientific">Cichorium intybus</name>
    <name type="common">Chicory</name>
    <dbReference type="NCBI Taxonomy" id="13427"/>
    <lineage>
        <taxon>Eukaryota</taxon>
        <taxon>Viridiplantae</taxon>
        <taxon>Streptophyta</taxon>
        <taxon>Embryophyta</taxon>
        <taxon>Tracheophyta</taxon>
        <taxon>Spermatophyta</taxon>
        <taxon>Magnoliopsida</taxon>
        <taxon>eudicotyledons</taxon>
        <taxon>Gunneridae</taxon>
        <taxon>Pentapetalae</taxon>
        <taxon>asterids</taxon>
        <taxon>campanulids</taxon>
        <taxon>Asterales</taxon>
        <taxon>Asteraceae</taxon>
        <taxon>Cichorioideae</taxon>
        <taxon>Cichorieae</taxon>
        <taxon>Cichoriinae</taxon>
        <taxon>Cichorium</taxon>
    </lineage>
</organism>
<protein>
    <submittedName>
        <fullName evidence="1">Uncharacterized protein</fullName>
    </submittedName>
</protein>
<name>A0ACB9G9D3_CICIN</name>
<dbReference type="EMBL" id="CM042010">
    <property type="protein sequence ID" value="KAI3780015.1"/>
    <property type="molecule type" value="Genomic_DNA"/>
</dbReference>
<proteinExistence type="predicted"/>
<evidence type="ECO:0000313" key="2">
    <source>
        <dbReference type="Proteomes" id="UP001055811"/>
    </source>
</evidence>